<keyword evidence="1" id="KW-1133">Transmembrane helix</keyword>
<protein>
    <recommendedName>
        <fullName evidence="3">Phage tail tape measure protein domain-containing protein</fullName>
    </recommendedName>
</protein>
<evidence type="ECO:0000313" key="2">
    <source>
        <dbReference type="EMBL" id="KKL76132.1"/>
    </source>
</evidence>
<feature type="transmembrane region" description="Helical" evidence="1">
    <location>
        <begin position="224"/>
        <end position="245"/>
    </location>
</feature>
<keyword evidence="1" id="KW-0812">Transmembrane</keyword>
<dbReference type="AlphaFoldDB" id="A0A0F9HLU1"/>
<sequence>MAIRRTIKLLLDKAAARKVERDLKAQSRRVKADQKRAWKEIGQFVVGAFGVRALARFTKEMFRLGSAASETGSKFRTVLNEGRDMLAIAGTIGQGVGLAGPAVAAFAGEIVELAADLQSFHDVPIAETFMAIRSGVTGEAEQLKKFGIILRAVDVDMRALATSGKSIAKELTETERVTARLALITEKAGVAIGDLARTQDSTANTARQLATVWRQLQEDIAADLLPVFSLVIGHIGLSLADLLAVGDARTRSRRRANSHGREKVTPVHVAVGLI</sequence>
<keyword evidence="1" id="KW-0472">Membrane</keyword>
<name>A0A0F9HLU1_9ZZZZ</name>
<gene>
    <name evidence="2" type="ORF">LCGC14_2047930</name>
</gene>
<feature type="non-terminal residue" evidence="2">
    <location>
        <position position="274"/>
    </location>
</feature>
<evidence type="ECO:0000256" key="1">
    <source>
        <dbReference type="SAM" id="Phobius"/>
    </source>
</evidence>
<dbReference type="EMBL" id="LAZR01024146">
    <property type="protein sequence ID" value="KKL76132.1"/>
    <property type="molecule type" value="Genomic_DNA"/>
</dbReference>
<evidence type="ECO:0008006" key="3">
    <source>
        <dbReference type="Google" id="ProtNLM"/>
    </source>
</evidence>
<reference evidence="2" key="1">
    <citation type="journal article" date="2015" name="Nature">
        <title>Complex archaea that bridge the gap between prokaryotes and eukaryotes.</title>
        <authorList>
            <person name="Spang A."/>
            <person name="Saw J.H."/>
            <person name="Jorgensen S.L."/>
            <person name="Zaremba-Niedzwiedzka K."/>
            <person name="Martijn J."/>
            <person name="Lind A.E."/>
            <person name="van Eijk R."/>
            <person name="Schleper C."/>
            <person name="Guy L."/>
            <person name="Ettema T.J."/>
        </authorList>
    </citation>
    <scope>NUCLEOTIDE SEQUENCE</scope>
</reference>
<organism evidence="2">
    <name type="scientific">marine sediment metagenome</name>
    <dbReference type="NCBI Taxonomy" id="412755"/>
    <lineage>
        <taxon>unclassified sequences</taxon>
        <taxon>metagenomes</taxon>
        <taxon>ecological metagenomes</taxon>
    </lineage>
</organism>
<comment type="caution">
    <text evidence="2">The sequence shown here is derived from an EMBL/GenBank/DDBJ whole genome shotgun (WGS) entry which is preliminary data.</text>
</comment>
<accession>A0A0F9HLU1</accession>
<proteinExistence type="predicted"/>